<proteinExistence type="predicted"/>
<evidence type="ECO:0000313" key="1">
    <source>
        <dbReference type="EMBL" id="GAY76866.1"/>
    </source>
</evidence>
<name>A0A4Y1ZCL8_9BACL</name>
<reference evidence="1 2" key="1">
    <citation type="submission" date="2017-11" db="EMBL/GenBank/DDBJ databases">
        <title>Draft Genome Sequence of Sporolactobacillus inulinus NBRC 111894 Isolated from Koso, a Japanese Sugar-Vegetable Fermented Beverage.</title>
        <authorList>
            <person name="Chiou T.Y."/>
            <person name="Oshima K."/>
            <person name="Suda W."/>
            <person name="Hattori M."/>
            <person name="Takahashi T."/>
        </authorList>
    </citation>
    <scope>NUCLEOTIDE SEQUENCE [LARGE SCALE GENOMIC DNA]</scope>
    <source>
        <strain evidence="1 2">NBRC111894</strain>
    </source>
</reference>
<comment type="caution">
    <text evidence="1">The sequence shown here is derived from an EMBL/GenBank/DDBJ whole genome shotgun (WGS) entry which is preliminary data.</text>
</comment>
<evidence type="ECO:0000313" key="2">
    <source>
        <dbReference type="Proteomes" id="UP000319716"/>
    </source>
</evidence>
<organism evidence="1 2">
    <name type="scientific">Sporolactobacillus inulinus</name>
    <dbReference type="NCBI Taxonomy" id="2078"/>
    <lineage>
        <taxon>Bacteria</taxon>
        <taxon>Bacillati</taxon>
        <taxon>Bacillota</taxon>
        <taxon>Bacilli</taxon>
        <taxon>Bacillales</taxon>
        <taxon>Sporolactobacillaceae</taxon>
        <taxon>Sporolactobacillus</taxon>
    </lineage>
</organism>
<protein>
    <submittedName>
        <fullName evidence="1">Uncharacterized protein</fullName>
    </submittedName>
</protein>
<dbReference type="AlphaFoldDB" id="A0A4Y1ZCL8"/>
<dbReference type="Proteomes" id="UP000319716">
    <property type="component" value="Unassembled WGS sequence"/>
</dbReference>
<gene>
    <name evidence="1" type="ORF">NBRC111894_2420</name>
</gene>
<dbReference type="EMBL" id="BEXB01000018">
    <property type="protein sequence ID" value="GAY76866.1"/>
    <property type="molecule type" value="Genomic_DNA"/>
</dbReference>
<accession>A0A4Y1ZCL8</accession>
<sequence>MLKMRNIPIATFTKFGSNFLSENANYSFFFEATPLPDHQYKQQIHSLIGLELILDVVSRKYREFILFDE</sequence>